<dbReference type="InterPro" id="IPR022271">
    <property type="entry name" value="Lipocalin_ApoD"/>
</dbReference>
<comment type="similarity">
    <text evidence="1 3">Belongs to the calycin superfamily. Lipocalin family.</text>
</comment>
<dbReference type="InterPro" id="IPR000566">
    <property type="entry name" value="Lipocln_cytosolic_FA-bd_dom"/>
</dbReference>
<dbReference type="PRINTS" id="PR00179">
    <property type="entry name" value="LIPOCALIN"/>
</dbReference>
<dbReference type="Proteomes" id="UP001107558">
    <property type="component" value="Chromosome 2"/>
</dbReference>
<dbReference type="SUPFAM" id="SSF50814">
    <property type="entry name" value="Lipocalins"/>
    <property type="match status" value="1"/>
</dbReference>
<dbReference type="PRINTS" id="PR01273">
    <property type="entry name" value="INVTBRTCOLOR"/>
</dbReference>
<feature type="chain" id="PRO_5039967312" description="Lipocalin/cytosolic fatty-acid binding domain-containing protein" evidence="3">
    <location>
        <begin position="19"/>
        <end position="179"/>
    </location>
</feature>
<evidence type="ECO:0000259" key="4">
    <source>
        <dbReference type="Pfam" id="PF00061"/>
    </source>
</evidence>
<sequence>MKVVLIIFGSFLIKSSIALEYNFGSCPKVKPIESESIGNFTGKWYDVWKYTSMFMKSKCMRMDIEATSDSTVSITTTEVKNGQVITGTREGEIESNGAVEFNFTFLKLKVKFYILGTDFEHYLVAYACKSVAKMANVQMAWIWSRTPELQSKYLEKAFEVLYHNGISTDELVPSEQEKC</sequence>
<dbReference type="PIRSF" id="PIRSF036893">
    <property type="entry name" value="Lipocalin_ApoD"/>
    <property type="match status" value="1"/>
</dbReference>
<dbReference type="GO" id="GO:0006629">
    <property type="term" value="P:lipid metabolic process"/>
    <property type="evidence" value="ECO:0007669"/>
    <property type="project" value="TreeGrafter"/>
</dbReference>
<proteinExistence type="inferred from homology"/>
<dbReference type="GO" id="GO:0005737">
    <property type="term" value="C:cytoplasm"/>
    <property type="evidence" value="ECO:0007669"/>
    <property type="project" value="TreeGrafter"/>
</dbReference>
<dbReference type="Pfam" id="PF00061">
    <property type="entry name" value="Lipocalin"/>
    <property type="match status" value="1"/>
</dbReference>
<dbReference type="InterPro" id="IPR012674">
    <property type="entry name" value="Calycin"/>
</dbReference>
<evidence type="ECO:0000256" key="3">
    <source>
        <dbReference type="PIRNR" id="PIRNR036893"/>
    </source>
</evidence>
<dbReference type="PANTHER" id="PTHR10612:SF34">
    <property type="entry name" value="APOLIPOPROTEIN D"/>
    <property type="match status" value="1"/>
</dbReference>
<dbReference type="OrthoDB" id="565904at2759"/>
<name>A0A9J6C0T1_POLVA</name>
<dbReference type="InterPro" id="IPR003057">
    <property type="entry name" value="Invtbrt_color"/>
</dbReference>
<dbReference type="PANTHER" id="PTHR10612">
    <property type="entry name" value="APOLIPOPROTEIN D"/>
    <property type="match status" value="1"/>
</dbReference>
<evidence type="ECO:0000256" key="2">
    <source>
        <dbReference type="ARBA" id="ARBA00023157"/>
    </source>
</evidence>
<dbReference type="GO" id="GO:0000302">
    <property type="term" value="P:response to reactive oxygen species"/>
    <property type="evidence" value="ECO:0007669"/>
    <property type="project" value="TreeGrafter"/>
</dbReference>
<dbReference type="GO" id="GO:0031409">
    <property type="term" value="F:pigment binding"/>
    <property type="evidence" value="ECO:0007669"/>
    <property type="project" value="InterPro"/>
</dbReference>
<keyword evidence="6" id="KW-1185">Reference proteome</keyword>
<dbReference type="AlphaFoldDB" id="A0A9J6C0T1"/>
<evidence type="ECO:0000256" key="1">
    <source>
        <dbReference type="ARBA" id="ARBA00006889"/>
    </source>
</evidence>
<evidence type="ECO:0000313" key="5">
    <source>
        <dbReference type="EMBL" id="KAG5675512.1"/>
    </source>
</evidence>
<keyword evidence="2" id="KW-1015">Disulfide bond</keyword>
<accession>A0A9J6C0T1</accession>
<keyword evidence="3" id="KW-0732">Signal</keyword>
<dbReference type="EMBL" id="JADBJN010000002">
    <property type="protein sequence ID" value="KAG5675512.1"/>
    <property type="molecule type" value="Genomic_DNA"/>
</dbReference>
<feature type="signal peptide" evidence="3">
    <location>
        <begin position="1"/>
        <end position="18"/>
    </location>
</feature>
<reference evidence="5" key="1">
    <citation type="submission" date="2021-03" db="EMBL/GenBank/DDBJ databases">
        <title>Chromosome level genome of the anhydrobiotic midge Polypedilum vanderplanki.</title>
        <authorList>
            <person name="Yoshida Y."/>
            <person name="Kikawada T."/>
            <person name="Gusev O."/>
        </authorList>
    </citation>
    <scope>NUCLEOTIDE SEQUENCE</scope>
    <source>
        <strain evidence="5">NIAS01</strain>
        <tissue evidence="5">Whole body or cell culture</tissue>
    </source>
</reference>
<dbReference type="Gene3D" id="2.40.128.20">
    <property type="match status" value="1"/>
</dbReference>
<organism evidence="5 6">
    <name type="scientific">Polypedilum vanderplanki</name>
    <name type="common">Sleeping chironomid midge</name>
    <dbReference type="NCBI Taxonomy" id="319348"/>
    <lineage>
        <taxon>Eukaryota</taxon>
        <taxon>Metazoa</taxon>
        <taxon>Ecdysozoa</taxon>
        <taxon>Arthropoda</taxon>
        <taxon>Hexapoda</taxon>
        <taxon>Insecta</taxon>
        <taxon>Pterygota</taxon>
        <taxon>Neoptera</taxon>
        <taxon>Endopterygota</taxon>
        <taxon>Diptera</taxon>
        <taxon>Nematocera</taxon>
        <taxon>Chironomoidea</taxon>
        <taxon>Chironomidae</taxon>
        <taxon>Chironominae</taxon>
        <taxon>Polypedilum</taxon>
        <taxon>Polypedilum</taxon>
    </lineage>
</organism>
<gene>
    <name evidence="5" type="ORF">PVAND_005408</name>
</gene>
<feature type="domain" description="Lipocalin/cytosolic fatty-acid binding" evidence="4">
    <location>
        <begin position="41"/>
        <end position="173"/>
    </location>
</feature>
<comment type="caution">
    <text evidence="5">The sequence shown here is derived from an EMBL/GenBank/DDBJ whole genome shotgun (WGS) entry which is preliminary data.</text>
</comment>
<protein>
    <recommendedName>
        <fullName evidence="4">Lipocalin/cytosolic fatty-acid binding domain-containing protein</fullName>
    </recommendedName>
</protein>
<evidence type="ECO:0000313" key="6">
    <source>
        <dbReference type="Proteomes" id="UP001107558"/>
    </source>
</evidence>